<dbReference type="EC" id="2.4.-.-" evidence="1"/>
<reference evidence="1 2" key="1">
    <citation type="submission" date="2023-07" db="EMBL/GenBank/DDBJ databases">
        <title>Novel species of Thermanaerothrix with wide hydrolytic capabilities.</title>
        <authorList>
            <person name="Zayulina K.S."/>
            <person name="Podosokorskaya O.A."/>
            <person name="Elcheninov A.G."/>
        </authorList>
    </citation>
    <scope>NUCLEOTIDE SEQUENCE [LARGE SCALE GENOMIC DNA]</scope>
    <source>
        <strain evidence="1 2">4228-RoL</strain>
    </source>
</reference>
<dbReference type="Gene3D" id="3.40.50.2000">
    <property type="entry name" value="Glycogen Phosphorylase B"/>
    <property type="match status" value="2"/>
</dbReference>
<dbReference type="RefSeq" id="WP_315624724.1">
    <property type="nucleotide sequence ID" value="NZ_JAUHMF010000001.1"/>
</dbReference>
<dbReference type="GO" id="GO:0016757">
    <property type="term" value="F:glycosyltransferase activity"/>
    <property type="evidence" value="ECO:0007669"/>
    <property type="project" value="UniProtKB-KW"/>
</dbReference>
<dbReference type="CDD" id="cd03801">
    <property type="entry name" value="GT4_PimA-like"/>
    <property type="match status" value="1"/>
</dbReference>
<dbReference type="EMBL" id="JAUHMF010000001">
    <property type="protein sequence ID" value="MDT8898077.1"/>
    <property type="molecule type" value="Genomic_DNA"/>
</dbReference>
<dbReference type="SUPFAM" id="SSF53756">
    <property type="entry name" value="UDP-Glycosyltransferase/glycogen phosphorylase"/>
    <property type="match status" value="1"/>
</dbReference>
<name>A0ABU3NMN0_9CHLR</name>
<dbReference type="PANTHER" id="PTHR45947">
    <property type="entry name" value="SULFOQUINOVOSYL TRANSFERASE SQD2"/>
    <property type="match status" value="1"/>
</dbReference>
<dbReference type="InterPro" id="IPR050194">
    <property type="entry name" value="Glycosyltransferase_grp1"/>
</dbReference>
<gene>
    <name evidence="1" type="ORF">QYE77_07320</name>
</gene>
<sequence length="382" mass="41691">MDGVNRIPWRVGVQQRVLPTYRAPFFAALARVCEGGLGLFTGQPRPQEAIESTRAVEGATLFPARNVHLLGGPLYLCWQAGWSAWLTTFQPQVLIVEANPRYLSTPWGVRWMRRHGGVVIGWGLGAPETGRLPLLAGLRHAWRWRFLAQFDALIAYSRRGAAEYAALGFDPQRIVVAPNAATPRPTWVPPQRPPAYPQGRATVLFVGRLQARKRVDLLIRACAALPPALQPRLHVVGDGPARPALEKLAQAVFPAAEFLGAVHGEALRPIFEQADLFVLPGTGGLAVQQAMAHALPVIVAAGDGTQQDLVRSGNGWHVPPDDLPALTATLAEALSDPARLRQMGMESFRIVSEEINLDNMVAAFMRAIHLAWEYRHGGQSCT</sequence>
<evidence type="ECO:0000313" key="1">
    <source>
        <dbReference type="EMBL" id="MDT8898077.1"/>
    </source>
</evidence>
<protein>
    <submittedName>
        <fullName evidence="1">Glycosyltransferase family 4 protein</fullName>
        <ecNumber evidence="1">2.4.-.-</ecNumber>
    </submittedName>
</protein>
<evidence type="ECO:0000313" key="2">
    <source>
        <dbReference type="Proteomes" id="UP001254165"/>
    </source>
</evidence>
<dbReference type="Pfam" id="PF13692">
    <property type="entry name" value="Glyco_trans_1_4"/>
    <property type="match status" value="1"/>
</dbReference>
<organism evidence="1 2">
    <name type="scientific">Thermanaerothrix solaris</name>
    <dbReference type="NCBI Taxonomy" id="3058434"/>
    <lineage>
        <taxon>Bacteria</taxon>
        <taxon>Bacillati</taxon>
        <taxon>Chloroflexota</taxon>
        <taxon>Anaerolineae</taxon>
        <taxon>Anaerolineales</taxon>
        <taxon>Anaerolineaceae</taxon>
        <taxon>Thermanaerothrix</taxon>
    </lineage>
</organism>
<dbReference type="PANTHER" id="PTHR45947:SF3">
    <property type="entry name" value="SULFOQUINOVOSYL TRANSFERASE SQD2"/>
    <property type="match status" value="1"/>
</dbReference>
<proteinExistence type="predicted"/>
<dbReference type="Proteomes" id="UP001254165">
    <property type="component" value="Unassembled WGS sequence"/>
</dbReference>
<keyword evidence="2" id="KW-1185">Reference proteome</keyword>
<keyword evidence="1" id="KW-0328">Glycosyltransferase</keyword>
<accession>A0ABU3NMN0</accession>
<keyword evidence="1" id="KW-0808">Transferase</keyword>
<comment type="caution">
    <text evidence="1">The sequence shown here is derived from an EMBL/GenBank/DDBJ whole genome shotgun (WGS) entry which is preliminary data.</text>
</comment>